<keyword evidence="2 3" id="KW-0378">Hydrolase</keyword>
<comment type="caution">
    <text evidence="4">The sequence shown here is derived from an EMBL/GenBank/DDBJ whole genome shotgun (WGS) entry which is preliminary data.</text>
</comment>
<dbReference type="GO" id="GO:0050568">
    <property type="term" value="F:protein-glutamine glutaminase activity"/>
    <property type="evidence" value="ECO:0007669"/>
    <property type="project" value="UniProtKB-UniRule"/>
</dbReference>
<gene>
    <name evidence="3" type="primary">cheD</name>
    <name evidence="4" type="ORF">E5A74_08475</name>
</gene>
<accession>A0A4S1WML0</accession>
<dbReference type="EC" id="3.5.1.44" evidence="3"/>
<dbReference type="HAMAP" id="MF_01440">
    <property type="entry name" value="CheD"/>
    <property type="match status" value="1"/>
</dbReference>
<dbReference type="OrthoDB" id="9807202at2"/>
<protein>
    <recommendedName>
        <fullName evidence="3">Probable chemoreceptor glutamine deamidase CheD</fullName>
        <ecNumber evidence="3">3.5.1.44</ecNumber>
    </recommendedName>
</protein>
<keyword evidence="1 3" id="KW-0145">Chemotaxis</keyword>
<evidence type="ECO:0000313" key="4">
    <source>
        <dbReference type="EMBL" id="TGX43197.1"/>
    </source>
</evidence>
<dbReference type="PANTHER" id="PTHR35147">
    <property type="entry name" value="CHEMORECEPTOR GLUTAMINE DEAMIDASE CHED-RELATED"/>
    <property type="match status" value="1"/>
</dbReference>
<dbReference type="InterPro" id="IPR038592">
    <property type="entry name" value="CheD-like_sf"/>
</dbReference>
<comment type="function">
    <text evidence="3">Probably deamidates glutamine residues to glutamate on methyl-accepting chemotaxis receptors (MCPs), playing an important role in chemotaxis.</text>
</comment>
<proteinExistence type="inferred from homology"/>
<dbReference type="SUPFAM" id="SSF64438">
    <property type="entry name" value="CNF1/YfiH-like putative cysteine hydrolases"/>
    <property type="match status" value="1"/>
</dbReference>
<evidence type="ECO:0000256" key="3">
    <source>
        <dbReference type="HAMAP-Rule" id="MF_01440"/>
    </source>
</evidence>
<sequence length="174" mass="18389">MRRVSIVQGENAIVVEPGVVVSTLLGSCVAACLYDPVAKVGGMNHFLLGEPGADHRVSAGDMQRYGVHAMELLINGMMARGAMRHRLRAHVYGGGNIVSGLGGIGTANATFARRFMADEGIEIAHSDLGGTSARKVEFLPHEGKSRCTRVADHVPERPPVPVALPPVGGELELF</sequence>
<dbReference type="Gene3D" id="3.30.1330.200">
    <property type="match status" value="1"/>
</dbReference>
<evidence type="ECO:0000256" key="1">
    <source>
        <dbReference type="ARBA" id="ARBA00022500"/>
    </source>
</evidence>
<organism evidence="4 5">
    <name type="scientific">Sphingomonas naasensis</name>
    <dbReference type="NCBI Taxonomy" id="1344951"/>
    <lineage>
        <taxon>Bacteria</taxon>
        <taxon>Pseudomonadati</taxon>
        <taxon>Pseudomonadota</taxon>
        <taxon>Alphaproteobacteria</taxon>
        <taxon>Sphingomonadales</taxon>
        <taxon>Sphingomonadaceae</taxon>
        <taxon>Sphingomonas</taxon>
    </lineage>
</organism>
<keyword evidence="5" id="KW-1185">Reference proteome</keyword>
<comment type="similarity">
    <text evidence="3">Belongs to the CheD family.</text>
</comment>
<evidence type="ECO:0000313" key="5">
    <source>
        <dbReference type="Proteomes" id="UP000309848"/>
    </source>
</evidence>
<dbReference type="EMBL" id="SRXU01000003">
    <property type="protein sequence ID" value="TGX43197.1"/>
    <property type="molecule type" value="Genomic_DNA"/>
</dbReference>
<dbReference type="CDD" id="cd16352">
    <property type="entry name" value="CheD"/>
    <property type="match status" value="1"/>
</dbReference>
<dbReference type="InterPro" id="IPR011324">
    <property type="entry name" value="Cytotoxic_necrot_fac-like_cat"/>
</dbReference>
<name>A0A4S1WML0_9SPHN</name>
<dbReference type="Pfam" id="PF03975">
    <property type="entry name" value="CheD"/>
    <property type="match status" value="1"/>
</dbReference>
<evidence type="ECO:0000256" key="2">
    <source>
        <dbReference type="ARBA" id="ARBA00022801"/>
    </source>
</evidence>
<reference evidence="4 5" key="1">
    <citation type="submission" date="2019-04" db="EMBL/GenBank/DDBJ databases">
        <title>Sphingomonas psychrotolerans sp. nov., isolated from soil in the Tianshan Mountains, Xinjiang, China.</title>
        <authorList>
            <person name="Luo Y."/>
            <person name="Sheng H."/>
        </authorList>
    </citation>
    <scope>NUCLEOTIDE SEQUENCE [LARGE SCALE GENOMIC DNA]</scope>
    <source>
        <strain evidence="4 5">KIS18-15</strain>
    </source>
</reference>
<dbReference type="Proteomes" id="UP000309848">
    <property type="component" value="Unassembled WGS sequence"/>
</dbReference>
<dbReference type="GO" id="GO:0006935">
    <property type="term" value="P:chemotaxis"/>
    <property type="evidence" value="ECO:0007669"/>
    <property type="project" value="UniProtKB-UniRule"/>
</dbReference>
<dbReference type="InterPro" id="IPR005659">
    <property type="entry name" value="Chemorcpt_Glu_NH3ase_CheD"/>
</dbReference>
<dbReference type="AlphaFoldDB" id="A0A4S1WML0"/>
<dbReference type="RefSeq" id="WP_135983849.1">
    <property type="nucleotide sequence ID" value="NZ_JAASQM010000002.1"/>
</dbReference>
<dbReference type="PROSITE" id="PS51257">
    <property type="entry name" value="PROKAR_LIPOPROTEIN"/>
    <property type="match status" value="1"/>
</dbReference>
<dbReference type="PANTHER" id="PTHR35147:SF3">
    <property type="entry name" value="CHEMORECEPTOR GLUTAMINE DEAMIDASE CHED 1-RELATED"/>
    <property type="match status" value="1"/>
</dbReference>
<comment type="catalytic activity">
    <reaction evidence="3">
        <text>L-glutaminyl-[protein] + H2O = L-glutamyl-[protein] + NH4(+)</text>
        <dbReference type="Rhea" id="RHEA:16441"/>
        <dbReference type="Rhea" id="RHEA-COMP:10207"/>
        <dbReference type="Rhea" id="RHEA-COMP:10208"/>
        <dbReference type="ChEBI" id="CHEBI:15377"/>
        <dbReference type="ChEBI" id="CHEBI:28938"/>
        <dbReference type="ChEBI" id="CHEBI:29973"/>
        <dbReference type="ChEBI" id="CHEBI:30011"/>
        <dbReference type="EC" id="3.5.1.44"/>
    </reaction>
</comment>